<reference evidence="1 2" key="1">
    <citation type="submission" date="2019-08" db="EMBL/GenBank/DDBJ databases">
        <title>Antarcticibacterium arcticum sp. nov., a bacterium isolated from marine sediment of the Canadian Beaufort Sea.</title>
        <authorList>
            <person name="Lee Y.M."/>
            <person name="Baek K."/>
            <person name="Lee D.-H."/>
            <person name="Shin S.C."/>
            <person name="Jin Y.K."/>
            <person name="Park Y."/>
        </authorList>
    </citation>
    <scope>NUCLEOTIDE SEQUENCE [LARGE SCALE GENOMIC DNA]</scope>
    <source>
        <strain evidence="1 2">PAMC 28998</strain>
    </source>
</reference>
<name>A0A5B8YPX5_9FLAO</name>
<dbReference type="OrthoDB" id="3788717at2"/>
<proteinExistence type="predicted"/>
<evidence type="ECO:0000313" key="1">
    <source>
        <dbReference type="EMBL" id="QED38957.1"/>
    </source>
</evidence>
<gene>
    <name evidence="1" type="ORF">FK178_15075</name>
</gene>
<dbReference type="InterPro" id="IPR045384">
    <property type="entry name" value="DUF6527"/>
</dbReference>
<dbReference type="KEGG" id="anp:FK178_15075"/>
<dbReference type="Pfam" id="PF20137">
    <property type="entry name" value="BubE"/>
    <property type="match status" value="1"/>
</dbReference>
<sequence>MFKGLRKILTAFLAQNSSCPLKVTESFFNSVEVKEKAPSNEEIHDKTFIKVVYNQESYWCLFRCPCGCRRVISLSLQQNHKPHWKIIVSESGKPSLFPSVWQNQGCKSHFWIEDGEIRWCKNTGMEPWIAVK</sequence>
<keyword evidence="2" id="KW-1185">Reference proteome</keyword>
<dbReference type="EMBL" id="CP042476">
    <property type="protein sequence ID" value="QED38957.1"/>
    <property type="molecule type" value="Genomic_DNA"/>
</dbReference>
<dbReference type="RefSeq" id="WP_146837139.1">
    <property type="nucleotide sequence ID" value="NZ_CP042476.1"/>
</dbReference>
<dbReference type="Proteomes" id="UP000321954">
    <property type="component" value="Chromosome"/>
</dbReference>
<organism evidence="1 2">
    <name type="scientific">Antarcticibacterium arcticum</name>
    <dbReference type="NCBI Taxonomy" id="2585771"/>
    <lineage>
        <taxon>Bacteria</taxon>
        <taxon>Pseudomonadati</taxon>
        <taxon>Bacteroidota</taxon>
        <taxon>Flavobacteriia</taxon>
        <taxon>Flavobacteriales</taxon>
        <taxon>Flavobacteriaceae</taxon>
        <taxon>Antarcticibacterium</taxon>
    </lineage>
</organism>
<evidence type="ECO:0000313" key="2">
    <source>
        <dbReference type="Proteomes" id="UP000321954"/>
    </source>
</evidence>
<protein>
    <submittedName>
        <fullName evidence="1">Uncharacterized protein</fullName>
    </submittedName>
</protein>
<accession>A0A5B8YPX5</accession>
<dbReference type="AlphaFoldDB" id="A0A5B8YPX5"/>